<evidence type="ECO:0000259" key="7">
    <source>
        <dbReference type="Pfam" id="PF14693"/>
    </source>
</evidence>
<evidence type="ECO:0000259" key="6">
    <source>
        <dbReference type="Pfam" id="PF01386"/>
    </source>
</evidence>
<comment type="subunit">
    <text evidence="5">Part of the 50S ribosomal subunit; part of the 5S rRNA/L5/L18/L25 subcomplex. Contacts the 5S rRNA. Binds to the 5S rRNA independently of L5 and L18.</text>
</comment>
<gene>
    <name evidence="5" type="primary">rplY</name>
    <name evidence="5" type="synonym">ctc</name>
    <name evidence="8" type="ORF">CJ255_16950</name>
</gene>
<dbReference type="HAMAP" id="MF_01334">
    <property type="entry name" value="Ribosomal_bL25_CTC"/>
    <property type="match status" value="1"/>
</dbReference>
<evidence type="ECO:0000313" key="9">
    <source>
        <dbReference type="Proteomes" id="UP000220527"/>
    </source>
</evidence>
<evidence type="ECO:0000256" key="3">
    <source>
        <dbReference type="ARBA" id="ARBA00022980"/>
    </source>
</evidence>
<name>A0A2A6RFY6_9CHLR</name>
<dbReference type="NCBIfam" id="TIGR00731">
    <property type="entry name" value="bL25_bact_ctc"/>
    <property type="match status" value="1"/>
</dbReference>
<dbReference type="InterPro" id="IPR001021">
    <property type="entry name" value="Ribosomal_bL25_long"/>
</dbReference>
<evidence type="ECO:0000256" key="4">
    <source>
        <dbReference type="ARBA" id="ARBA00023274"/>
    </source>
</evidence>
<dbReference type="PANTHER" id="PTHR33284:SF1">
    <property type="entry name" value="RIBOSOMAL PROTEIN L25_GLN-TRNA SYNTHETASE, ANTI-CODON-BINDING DOMAIN-CONTAINING PROTEIN"/>
    <property type="match status" value="1"/>
</dbReference>
<comment type="function">
    <text evidence="5">This is one of the proteins that binds to the 5S RNA in the ribosome where it forms part of the central protuberance.</text>
</comment>
<evidence type="ECO:0000313" key="8">
    <source>
        <dbReference type="EMBL" id="PDW01853.1"/>
    </source>
</evidence>
<protein>
    <recommendedName>
        <fullName evidence="5">Large ribosomal subunit protein bL25</fullName>
    </recommendedName>
    <alternativeName>
        <fullName evidence="5">General stress protein CTC</fullName>
    </alternativeName>
</protein>
<dbReference type="NCBIfam" id="NF004612">
    <property type="entry name" value="PRK05943.1"/>
    <property type="match status" value="1"/>
</dbReference>
<dbReference type="Gene3D" id="2.40.240.10">
    <property type="entry name" value="Ribosomal Protein L25, Chain P"/>
    <property type="match status" value="1"/>
</dbReference>
<evidence type="ECO:0000256" key="5">
    <source>
        <dbReference type="HAMAP-Rule" id="MF_01334"/>
    </source>
</evidence>
<keyword evidence="9" id="KW-1185">Reference proteome</keyword>
<keyword evidence="4 5" id="KW-0687">Ribonucleoprotein</keyword>
<keyword evidence="3 5" id="KW-0689">Ribosomal protein</keyword>
<dbReference type="InterPro" id="IPR037121">
    <property type="entry name" value="Ribosomal_bL25_C"/>
</dbReference>
<dbReference type="Gene3D" id="2.170.120.20">
    <property type="entry name" value="Ribosomal protein L25, beta domain"/>
    <property type="match status" value="1"/>
</dbReference>
<dbReference type="InterPro" id="IPR020930">
    <property type="entry name" value="Ribosomal_uL5_bac-type"/>
</dbReference>
<sequence length="214" mass="23540">MATIQTLEAQTRTVTGKKVKHLRTQSLIPATVYGKGFEPQNIQVRDRAFQLLYRQTGKTALINLVIDGTPSAVFVQAVQRHPLKRDIIHIDFKVVNLKIAVHVEVPVVAVGESPLVARGDALINHALGIVMVEALPAELPQHIEVDISPLTSIEKSIHVRDIPPSNSYKILTDPNTVLISLTQIRAITVDDSILDNATPAEPELIRRPRADDEA</sequence>
<organism evidence="8 9">
    <name type="scientific">Candidatus Viridilinea mediisalina</name>
    <dbReference type="NCBI Taxonomy" id="2024553"/>
    <lineage>
        <taxon>Bacteria</taxon>
        <taxon>Bacillati</taxon>
        <taxon>Chloroflexota</taxon>
        <taxon>Chloroflexia</taxon>
        <taxon>Chloroflexales</taxon>
        <taxon>Chloroflexineae</taxon>
        <taxon>Oscillochloridaceae</taxon>
        <taxon>Candidatus Viridilinea</taxon>
    </lineage>
</organism>
<feature type="domain" description="Large ribosomal subunit protein bL25 L25" evidence="6">
    <location>
        <begin position="7"/>
        <end position="92"/>
    </location>
</feature>
<comment type="similarity">
    <text evidence="5">Belongs to the bacterial ribosomal protein bL25 family. CTC subfamily.</text>
</comment>
<evidence type="ECO:0000256" key="2">
    <source>
        <dbReference type="ARBA" id="ARBA00022884"/>
    </source>
</evidence>
<feature type="domain" description="Large ribosomal subunit protein bL25 beta" evidence="7">
    <location>
        <begin position="101"/>
        <end position="183"/>
    </location>
</feature>
<dbReference type="EMBL" id="NQWI01000103">
    <property type="protein sequence ID" value="PDW01853.1"/>
    <property type="molecule type" value="Genomic_DNA"/>
</dbReference>
<keyword evidence="2 5" id="KW-0694">RNA-binding</keyword>
<proteinExistence type="inferred from homology"/>
<dbReference type="GO" id="GO:0006412">
    <property type="term" value="P:translation"/>
    <property type="evidence" value="ECO:0007669"/>
    <property type="project" value="UniProtKB-UniRule"/>
</dbReference>
<comment type="caution">
    <text evidence="8">The sequence shown here is derived from an EMBL/GenBank/DDBJ whole genome shotgun (WGS) entry which is preliminary data.</text>
</comment>
<dbReference type="OrthoDB" id="9790002at2"/>
<dbReference type="InterPro" id="IPR020057">
    <property type="entry name" value="Ribosomal_bL25_b-dom"/>
</dbReference>
<keyword evidence="1 5" id="KW-0699">rRNA-binding</keyword>
<dbReference type="PANTHER" id="PTHR33284">
    <property type="entry name" value="RIBOSOMAL PROTEIN L25/GLN-TRNA SYNTHETASE, ANTI-CODON-BINDING DOMAIN-CONTAINING PROTEIN"/>
    <property type="match status" value="1"/>
</dbReference>
<dbReference type="GO" id="GO:0022625">
    <property type="term" value="C:cytosolic large ribosomal subunit"/>
    <property type="evidence" value="ECO:0007669"/>
    <property type="project" value="TreeGrafter"/>
</dbReference>
<dbReference type="GO" id="GO:0003735">
    <property type="term" value="F:structural constituent of ribosome"/>
    <property type="evidence" value="ECO:0007669"/>
    <property type="project" value="InterPro"/>
</dbReference>
<dbReference type="CDD" id="cd00495">
    <property type="entry name" value="Ribosomal_L25_TL5_CTC"/>
    <property type="match status" value="1"/>
</dbReference>
<accession>A0A2A6RFY6</accession>
<dbReference type="InterPro" id="IPR029751">
    <property type="entry name" value="Ribosomal_L25_dom"/>
</dbReference>
<dbReference type="SUPFAM" id="SSF50715">
    <property type="entry name" value="Ribosomal protein L25-like"/>
    <property type="match status" value="1"/>
</dbReference>
<dbReference type="AlphaFoldDB" id="A0A2A6RFY6"/>
<evidence type="ECO:0000256" key="1">
    <source>
        <dbReference type="ARBA" id="ARBA00022730"/>
    </source>
</evidence>
<dbReference type="Pfam" id="PF14693">
    <property type="entry name" value="Ribosomal_TL5_C"/>
    <property type="match status" value="1"/>
</dbReference>
<dbReference type="GO" id="GO:0008097">
    <property type="term" value="F:5S rRNA binding"/>
    <property type="evidence" value="ECO:0007669"/>
    <property type="project" value="InterPro"/>
</dbReference>
<dbReference type="Proteomes" id="UP000220527">
    <property type="component" value="Unassembled WGS sequence"/>
</dbReference>
<dbReference type="InterPro" id="IPR020056">
    <property type="entry name" value="Rbsml_bL25/Gln-tRNA_synth_N"/>
</dbReference>
<dbReference type="InterPro" id="IPR011035">
    <property type="entry name" value="Ribosomal_bL25/Gln-tRNA_synth"/>
</dbReference>
<dbReference type="Pfam" id="PF01386">
    <property type="entry name" value="Ribosomal_L25p"/>
    <property type="match status" value="1"/>
</dbReference>
<dbReference type="RefSeq" id="WP_097645286.1">
    <property type="nucleotide sequence ID" value="NZ_NQWI01000103.1"/>
</dbReference>
<reference evidence="9" key="1">
    <citation type="submission" date="2017-08" db="EMBL/GenBank/DDBJ databases">
        <authorList>
            <person name="Grouzdev D.S."/>
            <person name="Gaisin V.A."/>
            <person name="Rysina M.S."/>
            <person name="Gorlenko V.M."/>
        </authorList>
    </citation>
    <scope>NUCLEOTIDE SEQUENCE [LARGE SCALE GENOMIC DNA]</scope>
    <source>
        <strain evidence="9">Kir15-3F</strain>
    </source>
</reference>